<feature type="domain" description="BD-FAE-like" evidence="3">
    <location>
        <begin position="37"/>
        <end position="163"/>
    </location>
</feature>
<dbReference type="InterPro" id="IPR001375">
    <property type="entry name" value="Peptidase_S9_cat"/>
</dbReference>
<keyword evidence="1" id="KW-0378">Hydrolase</keyword>
<evidence type="ECO:0000259" key="2">
    <source>
        <dbReference type="Pfam" id="PF00326"/>
    </source>
</evidence>
<evidence type="ECO:0000259" key="3">
    <source>
        <dbReference type="Pfam" id="PF20434"/>
    </source>
</evidence>
<evidence type="ECO:0000313" key="4">
    <source>
        <dbReference type="EMBL" id="KAK3902163.1"/>
    </source>
</evidence>
<dbReference type="AlphaFoldDB" id="A0AAN6RTQ2"/>
<dbReference type="Proteomes" id="UP001303889">
    <property type="component" value="Unassembled WGS sequence"/>
</dbReference>
<reference evidence="4" key="2">
    <citation type="submission" date="2023-05" db="EMBL/GenBank/DDBJ databases">
        <authorList>
            <consortium name="Lawrence Berkeley National Laboratory"/>
            <person name="Steindorff A."/>
            <person name="Hensen N."/>
            <person name="Bonometti L."/>
            <person name="Westerberg I."/>
            <person name="Brannstrom I.O."/>
            <person name="Guillou S."/>
            <person name="Cros-Aarteil S."/>
            <person name="Calhoun S."/>
            <person name="Haridas S."/>
            <person name="Kuo A."/>
            <person name="Mondo S."/>
            <person name="Pangilinan J."/>
            <person name="Riley R."/>
            <person name="Labutti K."/>
            <person name="Andreopoulos B."/>
            <person name="Lipzen A."/>
            <person name="Chen C."/>
            <person name="Yanf M."/>
            <person name="Daum C."/>
            <person name="Ng V."/>
            <person name="Clum A."/>
            <person name="Ohm R."/>
            <person name="Martin F."/>
            <person name="Silar P."/>
            <person name="Natvig D."/>
            <person name="Lalanne C."/>
            <person name="Gautier V."/>
            <person name="Ament-Velasquez S.L."/>
            <person name="Kruys A."/>
            <person name="Hutchinson M.I."/>
            <person name="Powell A.J."/>
            <person name="Barry K."/>
            <person name="Miller A.N."/>
            <person name="Grigoriev I.V."/>
            <person name="Debuchy R."/>
            <person name="Gladieux P."/>
            <person name="Thoren M.H."/>
            <person name="Johannesson H."/>
        </authorList>
    </citation>
    <scope>NUCLEOTIDE SEQUENCE</scope>
    <source>
        <strain evidence="4">CBS 103.79</strain>
    </source>
</reference>
<reference evidence="4" key="1">
    <citation type="journal article" date="2023" name="Mol. Phylogenet. Evol.">
        <title>Genome-scale phylogeny and comparative genomics of the fungal order Sordariales.</title>
        <authorList>
            <person name="Hensen N."/>
            <person name="Bonometti L."/>
            <person name="Westerberg I."/>
            <person name="Brannstrom I.O."/>
            <person name="Guillou S."/>
            <person name="Cros-Aarteil S."/>
            <person name="Calhoun S."/>
            <person name="Haridas S."/>
            <person name="Kuo A."/>
            <person name="Mondo S."/>
            <person name="Pangilinan J."/>
            <person name="Riley R."/>
            <person name="LaButti K."/>
            <person name="Andreopoulos B."/>
            <person name="Lipzen A."/>
            <person name="Chen C."/>
            <person name="Yan M."/>
            <person name="Daum C."/>
            <person name="Ng V."/>
            <person name="Clum A."/>
            <person name="Steindorff A."/>
            <person name="Ohm R.A."/>
            <person name="Martin F."/>
            <person name="Silar P."/>
            <person name="Natvig D.O."/>
            <person name="Lalanne C."/>
            <person name="Gautier V."/>
            <person name="Ament-Velasquez S.L."/>
            <person name="Kruys A."/>
            <person name="Hutchinson M.I."/>
            <person name="Powell A.J."/>
            <person name="Barry K."/>
            <person name="Miller A.N."/>
            <person name="Grigoriev I.V."/>
            <person name="Debuchy R."/>
            <person name="Gladieux P."/>
            <person name="Hiltunen Thoren M."/>
            <person name="Johannesson H."/>
        </authorList>
    </citation>
    <scope>NUCLEOTIDE SEQUENCE</scope>
    <source>
        <strain evidence="4">CBS 103.79</strain>
    </source>
</reference>
<accession>A0AAN6RTQ2</accession>
<dbReference type="SUPFAM" id="SSF53474">
    <property type="entry name" value="alpha/beta-Hydrolases"/>
    <property type="match status" value="1"/>
</dbReference>
<keyword evidence="5" id="KW-1185">Reference proteome</keyword>
<comment type="caution">
    <text evidence="4">The sequence shown here is derived from an EMBL/GenBank/DDBJ whole genome shotgun (WGS) entry which is preliminary data.</text>
</comment>
<dbReference type="Pfam" id="PF00326">
    <property type="entry name" value="Peptidase_S9"/>
    <property type="match status" value="1"/>
</dbReference>
<dbReference type="GO" id="GO:0016787">
    <property type="term" value="F:hydrolase activity"/>
    <property type="evidence" value="ECO:0007669"/>
    <property type="project" value="UniProtKB-KW"/>
</dbReference>
<sequence length="364" mass="40498">MASLPPAAPPGFTDHTFISASGIELAVRVWPAETPVHEPAPFVLWTHGGGWFGGFHFAPLPWMAPGFRKRGYHFVSHNYRLAPQARVDDQLSDCLEAVSWCRANLPTILGADHVDVNRYVLCGESAGGHLATLMGLHLSNPPPKAIVDVYGAVDLATMPAFTAPDKRPNREADGPWNGRFSEEALNRLLRDRNLDNVLTDALPWNEFDVFPDTVLSELWATEFRYTDRVLMQAELHMMHSLSSSADGLRVGIMHSEKFATEEELMAFVHSMSPLRVLRDRAGQGKKGLELYPPTAFLHGTGDTVVPVEQSYTMAETLRAADVPLIECYEEGEPHVFDLKYKGPEVAGWDAYIRPILDFVDKHID</sequence>
<evidence type="ECO:0000256" key="1">
    <source>
        <dbReference type="ARBA" id="ARBA00022801"/>
    </source>
</evidence>
<organism evidence="4 5">
    <name type="scientific">Staphylotrichum tortipilum</name>
    <dbReference type="NCBI Taxonomy" id="2831512"/>
    <lineage>
        <taxon>Eukaryota</taxon>
        <taxon>Fungi</taxon>
        <taxon>Dikarya</taxon>
        <taxon>Ascomycota</taxon>
        <taxon>Pezizomycotina</taxon>
        <taxon>Sordariomycetes</taxon>
        <taxon>Sordariomycetidae</taxon>
        <taxon>Sordariales</taxon>
        <taxon>Chaetomiaceae</taxon>
        <taxon>Staphylotrichum</taxon>
    </lineage>
</organism>
<proteinExistence type="predicted"/>
<protein>
    <submittedName>
        <fullName evidence="4">Isoprenylcysteine alpha-carbonyl methylesterase ICMEL2</fullName>
    </submittedName>
</protein>
<dbReference type="EMBL" id="MU855529">
    <property type="protein sequence ID" value="KAK3902163.1"/>
    <property type="molecule type" value="Genomic_DNA"/>
</dbReference>
<dbReference type="Gene3D" id="3.40.50.1820">
    <property type="entry name" value="alpha/beta hydrolase"/>
    <property type="match status" value="1"/>
</dbReference>
<name>A0AAN6RTQ2_9PEZI</name>
<dbReference type="InterPro" id="IPR049492">
    <property type="entry name" value="BD-FAE-like_dom"/>
</dbReference>
<feature type="domain" description="Peptidase S9 prolyl oligopeptidase catalytic" evidence="2">
    <location>
        <begin position="268"/>
        <end position="337"/>
    </location>
</feature>
<gene>
    <name evidence="4" type="ORF">C8A05DRAFT_15744</name>
</gene>
<evidence type="ECO:0000313" key="5">
    <source>
        <dbReference type="Proteomes" id="UP001303889"/>
    </source>
</evidence>
<dbReference type="InterPro" id="IPR029058">
    <property type="entry name" value="AB_hydrolase_fold"/>
</dbReference>
<dbReference type="Pfam" id="PF20434">
    <property type="entry name" value="BD-FAE"/>
    <property type="match status" value="1"/>
</dbReference>
<dbReference type="PANTHER" id="PTHR48081">
    <property type="entry name" value="AB HYDROLASE SUPERFAMILY PROTEIN C4A8.06C"/>
    <property type="match status" value="1"/>
</dbReference>
<dbReference type="InterPro" id="IPR050300">
    <property type="entry name" value="GDXG_lipolytic_enzyme"/>
</dbReference>